<comment type="caution">
    <text evidence="1">The sequence shown here is derived from an EMBL/GenBank/DDBJ whole genome shotgun (WGS) entry which is preliminary data.</text>
</comment>
<dbReference type="PATRIC" id="fig|1188261.3.peg.937"/>
<sequence>MFNQKLKTNYFTYIHNGHEFEVKHMHFGYARHDQDQIDFTYKDIPFYFRYYPIGSTPEQMVSNLCKAVDHGGKDSVYKFNKLYSDLRWIKYRYIILDGKVYDHENMLPNARKKHIYKVEFKNGKIVRNISGTKMNSILTLDDPDIFRSSWKSLLAIELNAKAWHKKTSSLPKDKHFNQEHTDQLDEIMQFFDECGI</sequence>
<dbReference type="AlphaFoldDB" id="U6STT3"/>
<keyword evidence="2" id="KW-1185">Reference proteome</keyword>
<gene>
    <name evidence="1" type="ORF">A33I_07715</name>
</gene>
<dbReference type="Proteomes" id="UP000017170">
    <property type="component" value="Unassembled WGS sequence"/>
</dbReference>
<proteinExistence type="predicted"/>
<accession>U6STT3</accession>
<reference evidence="1 2" key="1">
    <citation type="journal article" date="2013" name="Genome Announc.">
        <title>Genome Sequence of the Extreme Obligate Alkaliphile Bacillus marmarensis Strain DSM 21297.</title>
        <authorList>
            <person name="Wernick D.G."/>
            <person name="Choi K.Y."/>
            <person name="Tat C.A."/>
            <person name="Lafontaine Rivera J.G."/>
            <person name="Liao J.C."/>
        </authorList>
    </citation>
    <scope>NUCLEOTIDE SEQUENCE [LARGE SCALE GENOMIC DNA]</scope>
    <source>
        <strain evidence="1 2">DSM 21297</strain>
    </source>
</reference>
<dbReference type="RefSeq" id="WP_022627268.1">
    <property type="nucleotide sequence ID" value="NZ_ATAE01000008.1"/>
</dbReference>
<dbReference type="EMBL" id="ATAE01000008">
    <property type="protein sequence ID" value="ERN54305.1"/>
    <property type="molecule type" value="Genomic_DNA"/>
</dbReference>
<protein>
    <submittedName>
        <fullName evidence="1">Uncharacterized protein</fullName>
    </submittedName>
</protein>
<organism evidence="1 2">
    <name type="scientific">Alkalihalophilus marmarensis DSM 21297</name>
    <dbReference type="NCBI Taxonomy" id="1188261"/>
    <lineage>
        <taxon>Bacteria</taxon>
        <taxon>Bacillati</taxon>
        <taxon>Bacillota</taxon>
        <taxon>Bacilli</taxon>
        <taxon>Bacillales</taxon>
        <taxon>Bacillaceae</taxon>
        <taxon>Alkalihalophilus</taxon>
    </lineage>
</organism>
<name>U6STT3_9BACI</name>
<evidence type="ECO:0000313" key="2">
    <source>
        <dbReference type="Proteomes" id="UP000017170"/>
    </source>
</evidence>
<evidence type="ECO:0000313" key="1">
    <source>
        <dbReference type="EMBL" id="ERN54305.1"/>
    </source>
</evidence>